<dbReference type="Pfam" id="PF00406">
    <property type="entry name" value="ADK"/>
    <property type="match status" value="1"/>
</dbReference>
<comment type="similarity">
    <text evidence="4">Belongs to the adenylate kinase family.</text>
</comment>
<keyword evidence="6" id="KW-1185">Reference proteome</keyword>
<evidence type="ECO:0008006" key="7">
    <source>
        <dbReference type="Google" id="ProtNLM"/>
    </source>
</evidence>
<proteinExistence type="inferred from homology"/>
<dbReference type="InterPro" id="IPR027417">
    <property type="entry name" value="P-loop_NTPase"/>
</dbReference>
<evidence type="ECO:0000313" key="5">
    <source>
        <dbReference type="EMBL" id="KAK1121587.1"/>
    </source>
</evidence>
<dbReference type="AlphaFoldDB" id="A0AA40FLV4"/>
<organism evidence="5 6">
    <name type="scientific">Melipona bicolor</name>
    <dbReference type="NCBI Taxonomy" id="60889"/>
    <lineage>
        <taxon>Eukaryota</taxon>
        <taxon>Metazoa</taxon>
        <taxon>Ecdysozoa</taxon>
        <taxon>Arthropoda</taxon>
        <taxon>Hexapoda</taxon>
        <taxon>Insecta</taxon>
        <taxon>Pterygota</taxon>
        <taxon>Neoptera</taxon>
        <taxon>Endopterygota</taxon>
        <taxon>Hymenoptera</taxon>
        <taxon>Apocrita</taxon>
        <taxon>Aculeata</taxon>
        <taxon>Apoidea</taxon>
        <taxon>Anthophila</taxon>
        <taxon>Apidae</taxon>
        <taxon>Melipona</taxon>
    </lineage>
</organism>
<dbReference type="InterPro" id="IPR033690">
    <property type="entry name" value="Adenylat_kinase_CS"/>
</dbReference>
<evidence type="ECO:0000256" key="4">
    <source>
        <dbReference type="RuleBase" id="RU003330"/>
    </source>
</evidence>
<dbReference type="InterPro" id="IPR000850">
    <property type="entry name" value="Adenylat/UMP-CMP_kin"/>
</dbReference>
<name>A0AA40FLV4_9HYME</name>
<evidence type="ECO:0000256" key="1">
    <source>
        <dbReference type="ARBA" id="ARBA00022679"/>
    </source>
</evidence>
<gene>
    <name evidence="5" type="ORF">K0M31_010382</name>
</gene>
<dbReference type="GO" id="GO:0005524">
    <property type="term" value="F:ATP binding"/>
    <property type="evidence" value="ECO:0007669"/>
    <property type="project" value="InterPro"/>
</dbReference>
<dbReference type="CDD" id="cd01428">
    <property type="entry name" value="ADK"/>
    <property type="match status" value="1"/>
</dbReference>
<dbReference type="Proteomes" id="UP001177670">
    <property type="component" value="Unassembled WGS sequence"/>
</dbReference>
<keyword evidence="3 4" id="KW-0418">Kinase</keyword>
<evidence type="ECO:0000256" key="3">
    <source>
        <dbReference type="ARBA" id="ARBA00022777"/>
    </source>
</evidence>
<dbReference type="Gene3D" id="3.40.50.300">
    <property type="entry name" value="P-loop containing nucleotide triphosphate hydrolases"/>
    <property type="match status" value="1"/>
</dbReference>
<evidence type="ECO:0000313" key="6">
    <source>
        <dbReference type="Proteomes" id="UP001177670"/>
    </source>
</evidence>
<protein>
    <recommendedName>
        <fullName evidence="7">Nucleoside-diphosphate kinase</fullName>
    </recommendedName>
</protein>
<dbReference type="GO" id="GO:0006139">
    <property type="term" value="P:nucleobase-containing compound metabolic process"/>
    <property type="evidence" value="ECO:0007669"/>
    <property type="project" value="InterPro"/>
</dbReference>
<dbReference type="GO" id="GO:0019205">
    <property type="term" value="F:nucleobase-containing compound kinase activity"/>
    <property type="evidence" value="ECO:0007669"/>
    <property type="project" value="InterPro"/>
</dbReference>
<accession>A0AA40FLV4</accession>
<dbReference type="PROSITE" id="PS00113">
    <property type="entry name" value="ADENYLATE_KINASE"/>
    <property type="match status" value="1"/>
</dbReference>
<comment type="caution">
    <text evidence="5">The sequence shown here is derived from an EMBL/GenBank/DDBJ whole genome shotgun (WGS) entry which is preliminary data.</text>
</comment>
<keyword evidence="1 4" id="KW-0808">Transferase</keyword>
<dbReference type="EMBL" id="JAHYIQ010000026">
    <property type="protein sequence ID" value="KAK1121587.1"/>
    <property type="molecule type" value="Genomic_DNA"/>
</dbReference>
<dbReference type="SUPFAM" id="SSF52540">
    <property type="entry name" value="P-loop containing nucleoside triphosphate hydrolases"/>
    <property type="match status" value="1"/>
</dbReference>
<keyword evidence="2" id="KW-0547">Nucleotide-binding</keyword>
<reference evidence="5" key="1">
    <citation type="submission" date="2021-10" db="EMBL/GenBank/DDBJ databases">
        <title>Melipona bicolor Genome sequencing and assembly.</title>
        <authorList>
            <person name="Araujo N.S."/>
            <person name="Arias M.C."/>
        </authorList>
    </citation>
    <scope>NUCLEOTIDE SEQUENCE</scope>
    <source>
        <strain evidence="5">USP_2M_L1-L4_2017</strain>
        <tissue evidence="5">Whole body</tissue>
    </source>
</reference>
<dbReference type="PANTHER" id="PTHR23359">
    <property type="entry name" value="NUCLEOTIDE KINASE"/>
    <property type="match status" value="1"/>
</dbReference>
<dbReference type="PRINTS" id="PR00094">
    <property type="entry name" value="ADENYLTKNASE"/>
</dbReference>
<sequence length="250" mass="28200">MILLILSAVQQNRILVHTLERDNFTAKDEERPAVGEICKLYFEQRFVFRVRETSSDFEKMKTVWIVGGPGCGKGTQCERIIAKYGFYHISSGDLLREEVASGSPRGASLQEAMSQGLFVPTDIVLDLIRERMEKAKKEEATKTGFLIDGYPRELGQGLLFEKNVCPVDLIIFFDVSNETLEKRLLGRAAAAVTQRADDNLETIKRRIKIFNVKNGEIVNHYKDKVVRINAEGSVDDIFVEVSKALDALLK</sequence>
<dbReference type="HAMAP" id="MF_00235">
    <property type="entry name" value="Adenylate_kinase_Adk"/>
    <property type="match status" value="1"/>
</dbReference>
<evidence type="ECO:0000256" key="2">
    <source>
        <dbReference type="ARBA" id="ARBA00022741"/>
    </source>
</evidence>